<sequence>MMKSIKKICLSAALICAAVVSASAQFVALNDHMGQPVRTKEYTDVKGSPYLYETWMKGAVTVAKGTRYEGVELMYDQVSDELVFKSEKGEAKIFVDPVKEFSFKIEKDGELVKEQVFRNGFAPIDGAKPYTFYEVLVDGQTKLLKRTSKSIFEEATYSSATKVKSFQSSNYYYLVQDNKLVKVKSDKKSILNALSDKGTELEAFIKSNRLDLKKDADLARLVAYYNSIKA</sequence>
<feature type="signal peptide" evidence="1">
    <location>
        <begin position="1"/>
        <end position="24"/>
    </location>
</feature>
<name>A0ABW5IJR0_9BACT</name>
<gene>
    <name evidence="2" type="ORF">ACFSRY_04850</name>
</gene>
<feature type="chain" id="PRO_5045537081" evidence="1">
    <location>
        <begin position="25"/>
        <end position="230"/>
    </location>
</feature>
<comment type="caution">
    <text evidence="2">The sequence shown here is derived from an EMBL/GenBank/DDBJ whole genome shotgun (WGS) entry which is preliminary data.</text>
</comment>
<dbReference type="Proteomes" id="UP001597544">
    <property type="component" value="Unassembled WGS sequence"/>
</dbReference>
<accession>A0ABW5IJR0</accession>
<dbReference type="EMBL" id="JBHULU010000005">
    <property type="protein sequence ID" value="MFD2513183.1"/>
    <property type="molecule type" value="Genomic_DNA"/>
</dbReference>
<keyword evidence="3" id="KW-1185">Reference proteome</keyword>
<evidence type="ECO:0000313" key="3">
    <source>
        <dbReference type="Proteomes" id="UP001597544"/>
    </source>
</evidence>
<protein>
    <submittedName>
        <fullName evidence="2">Uncharacterized protein</fullName>
    </submittedName>
</protein>
<keyword evidence="1" id="KW-0732">Signal</keyword>
<organism evidence="2 3">
    <name type="scientific">Pontibacter locisalis</name>
    <dbReference type="NCBI Taxonomy" id="1719035"/>
    <lineage>
        <taxon>Bacteria</taxon>
        <taxon>Pseudomonadati</taxon>
        <taxon>Bacteroidota</taxon>
        <taxon>Cytophagia</taxon>
        <taxon>Cytophagales</taxon>
        <taxon>Hymenobacteraceae</taxon>
        <taxon>Pontibacter</taxon>
    </lineage>
</organism>
<evidence type="ECO:0000313" key="2">
    <source>
        <dbReference type="EMBL" id="MFD2513183.1"/>
    </source>
</evidence>
<dbReference type="RefSeq" id="WP_377503641.1">
    <property type="nucleotide sequence ID" value="NZ_JBHULU010000005.1"/>
</dbReference>
<evidence type="ECO:0000256" key="1">
    <source>
        <dbReference type="SAM" id="SignalP"/>
    </source>
</evidence>
<reference evidence="3" key="1">
    <citation type="journal article" date="2019" name="Int. J. Syst. Evol. Microbiol.">
        <title>The Global Catalogue of Microorganisms (GCM) 10K type strain sequencing project: providing services to taxonomists for standard genome sequencing and annotation.</title>
        <authorList>
            <consortium name="The Broad Institute Genomics Platform"/>
            <consortium name="The Broad Institute Genome Sequencing Center for Infectious Disease"/>
            <person name="Wu L."/>
            <person name="Ma J."/>
        </authorList>
    </citation>
    <scope>NUCLEOTIDE SEQUENCE [LARGE SCALE GENOMIC DNA]</scope>
    <source>
        <strain evidence="3">KCTC 42498</strain>
    </source>
</reference>
<proteinExistence type="predicted"/>